<evidence type="ECO:0000313" key="3">
    <source>
        <dbReference type="Proteomes" id="UP000555393"/>
    </source>
</evidence>
<dbReference type="Pfam" id="PF02698">
    <property type="entry name" value="DUF218"/>
    <property type="match status" value="1"/>
</dbReference>
<dbReference type="CDD" id="cd06259">
    <property type="entry name" value="YdcF-like"/>
    <property type="match status" value="1"/>
</dbReference>
<name>A0A841M315_9HYPH</name>
<dbReference type="RefSeq" id="WP_184221375.1">
    <property type="nucleotide sequence ID" value="NZ_JACIIU010000004.1"/>
</dbReference>
<gene>
    <name evidence="2" type="ORF">FHS77_001252</name>
</gene>
<organism evidence="2 3">
    <name type="scientific">Paenochrobactrum gallinarii</name>
    <dbReference type="NCBI Taxonomy" id="643673"/>
    <lineage>
        <taxon>Bacteria</taxon>
        <taxon>Pseudomonadati</taxon>
        <taxon>Pseudomonadota</taxon>
        <taxon>Alphaproteobacteria</taxon>
        <taxon>Hyphomicrobiales</taxon>
        <taxon>Brucellaceae</taxon>
        <taxon>Paenochrobactrum</taxon>
    </lineage>
</organism>
<dbReference type="Gene3D" id="3.40.50.620">
    <property type="entry name" value="HUPs"/>
    <property type="match status" value="1"/>
</dbReference>
<sequence>MNNQILASAKVLWDFHSIYDPLKTADLIVGFGSYDLRVAERVAELFNEGLAPLIVLTGHSGNWTEGLYPASEAEAFAEVLAAAGVPEEAVMLEKAATNIGENILFTKELMAPGALSAIMVTKPQTQRRVRATAARRWPEASIMVTAPVISFEEQPTDQVPMELLINELTGDLARILDYPAKGFQVAQAVPLNVLEAYEFLIAQGYDKH</sequence>
<accession>A0A841M315</accession>
<keyword evidence="3" id="KW-1185">Reference proteome</keyword>
<evidence type="ECO:0000313" key="2">
    <source>
        <dbReference type="EMBL" id="MBB6260711.1"/>
    </source>
</evidence>
<dbReference type="PANTHER" id="PTHR30336:SF20">
    <property type="entry name" value="DUF218 DOMAIN-CONTAINING PROTEIN"/>
    <property type="match status" value="1"/>
</dbReference>
<comment type="caution">
    <text evidence="2">The sequence shown here is derived from an EMBL/GenBank/DDBJ whole genome shotgun (WGS) entry which is preliminary data.</text>
</comment>
<evidence type="ECO:0000259" key="1">
    <source>
        <dbReference type="Pfam" id="PF02698"/>
    </source>
</evidence>
<reference evidence="2 3" key="1">
    <citation type="submission" date="2020-08" db="EMBL/GenBank/DDBJ databases">
        <title>Genomic Encyclopedia of Type Strains, Phase IV (KMG-IV): sequencing the most valuable type-strain genomes for metagenomic binning, comparative biology and taxonomic classification.</title>
        <authorList>
            <person name="Goeker M."/>
        </authorList>
    </citation>
    <scope>NUCLEOTIDE SEQUENCE [LARGE SCALE GENOMIC DNA]</scope>
    <source>
        <strain evidence="2 3">DSM 22336</strain>
    </source>
</reference>
<dbReference type="PANTHER" id="PTHR30336">
    <property type="entry name" value="INNER MEMBRANE PROTEIN, PROBABLE PERMEASE"/>
    <property type="match status" value="1"/>
</dbReference>
<dbReference type="InterPro" id="IPR051599">
    <property type="entry name" value="Cell_Envelope_Assoc"/>
</dbReference>
<protein>
    <submittedName>
        <fullName evidence="2">Uncharacterized SAM-binding protein YcdF (DUF218 family)</fullName>
    </submittedName>
</protein>
<proteinExistence type="predicted"/>
<dbReference type="AlphaFoldDB" id="A0A841M315"/>
<dbReference type="EMBL" id="JACIIU010000004">
    <property type="protein sequence ID" value="MBB6260711.1"/>
    <property type="molecule type" value="Genomic_DNA"/>
</dbReference>
<dbReference type="InterPro" id="IPR014729">
    <property type="entry name" value="Rossmann-like_a/b/a_fold"/>
</dbReference>
<feature type="domain" description="DUF218" evidence="1">
    <location>
        <begin position="28"/>
        <end position="168"/>
    </location>
</feature>
<dbReference type="Proteomes" id="UP000555393">
    <property type="component" value="Unassembled WGS sequence"/>
</dbReference>
<dbReference type="InterPro" id="IPR003848">
    <property type="entry name" value="DUF218"/>
</dbReference>
<dbReference type="GO" id="GO:0005886">
    <property type="term" value="C:plasma membrane"/>
    <property type="evidence" value="ECO:0007669"/>
    <property type="project" value="TreeGrafter"/>
</dbReference>